<keyword evidence="1" id="KW-1133">Transmembrane helix</keyword>
<organism evidence="2 3">
    <name type="scientific">Kineosporia babensis</name>
    <dbReference type="NCBI Taxonomy" id="499548"/>
    <lineage>
        <taxon>Bacteria</taxon>
        <taxon>Bacillati</taxon>
        <taxon>Actinomycetota</taxon>
        <taxon>Actinomycetes</taxon>
        <taxon>Kineosporiales</taxon>
        <taxon>Kineosporiaceae</taxon>
        <taxon>Kineosporia</taxon>
    </lineage>
</organism>
<keyword evidence="3" id="KW-1185">Reference proteome</keyword>
<proteinExistence type="predicted"/>
<feature type="transmembrane region" description="Helical" evidence="1">
    <location>
        <begin position="170"/>
        <end position="191"/>
    </location>
</feature>
<accession>A0A9X1NJL4</accession>
<protein>
    <submittedName>
        <fullName evidence="2">Bax inhibitor-1/YccA family protein</fullName>
    </submittedName>
</protein>
<dbReference type="AlphaFoldDB" id="A0A9X1NJL4"/>
<dbReference type="EMBL" id="JAJOMB010000021">
    <property type="protein sequence ID" value="MCD5315330.1"/>
    <property type="molecule type" value="Genomic_DNA"/>
</dbReference>
<feature type="transmembrane region" description="Helical" evidence="1">
    <location>
        <begin position="203"/>
        <end position="224"/>
    </location>
</feature>
<keyword evidence="1" id="KW-0812">Transmembrane</keyword>
<dbReference type="PANTHER" id="PTHR41282">
    <property type="entry name" value="CONSERVED TRANSMEMBRANE PROTEIN-RELATED"/>
    <property type="match status" value="1"/>
</dbReference>
<feature type="transmembrane region" description="Helical" evidence="1">
    <location>
        <begin position="113"/>
        <end position="131"/>
    </location>
</feature>
<evidence type="ECO:0000256" key="1">
    <source>
        <dbReference type="SAM" id="Phobius"/>
    </source>
</evidence>
<reference evidence="2" key="1">
    <citation type="submission" date="2021-11" db="EMBL/GenBank/DDBJ databases">
        <title>Streptomyces corallinus and Kineosporia corallina sp. nov., two new coral-derived marine actinobacteria.</title>
        <authorList>
            <person name="Buangrab K."/>
            <person name="Sutthacheep M."/>
            <person name="Yeemin T."/>
            <person name="Harunari E."/>
            <person name="Igarashi Y."/>
            <person name="Sripreechasak P."/>
            <person name="Kanchanasin P."/>
            <person name="Tanasupawat S."/>
            <person name="Phongsopitanun W."/>
        </authorList>
    </citation>
    <scope>NUCLEOTIDE SEQUENCE</scope>
    <source>
        <strain evidence="2">JCM 31032</strain>
    </source>
</reference>
<dbReference type="InterPro" id="IPR010539">
    <property type="entry name" value="BaxI_1-like"/>
</dbReference>
<evidence type="ECO:0000313" key="3">
    <source>
        <dbReference type="Proteomes" id="UP001138997"/>
    </source>
</evidence>
<evidence type="ECO:0000313" key="2">
    <source>
        <dbReference type="EMBL" id="MCD5315330.1"/>
    </source>
</evidence>
<dbReference type="RefSeq" id="WP_231448134.1">
    <property type="nucleotide sequence ID" value="NZ_JAJOMB010000021.1"/>
</dbReference>
<gene>
    <name evidence="2" type="ORF">LR394_30950</name>
</gene>
<comment type="caution">
    <text evidence="2">The sequence shown here is derived from an EMBL/GenBank/DDBJ whole genome shotgun (WGS) entry which is preliminary data.</text>
</comment>
<dbReference type="PIRSF" id="PIRSF009160">
    <property type="entry name" value="UCP009160"/>
    <property type="match status" value="1"/>
</dbReference>
<name>A0A9X1NJL4_9ACTN</name>
<sequence length="266" mass="28526">MESKNPVFGRSDQFARGGYATFDTRTPSSDDLQGMYDAPSVTSRNTARMTIDDVIMRTASLFAVLLATAIAVFALVDPRDPIILPIVFGGMIVGLGLSLWISFSKKVRPGAMLAYAAAEGLFVGGISLLFNTMYDGIVTQAILGTLGAFVAMLVLYKTGVVRATPKFTKILMIAGAGYLAFGLINLIVSLVSGNSAYNSPLGWLIAAFGVGLASFFLVLDFDFVEQGIRNGLPQEQAWTAAFGLTVTLVWLYIEILRLLAILRGDD</sequence>
<feature type="transmembrane region" description="Helical" evidence="1">
    <location>
        <begin position="54"/>
        <end position="76"/>
    </location>
</feature>
<keyword evidence="1" id="KW-0472">Membrane</keyword>
<feature type="transmembrane region" description="Helical" evidence="1">
    <location>
        <begin position="236"/>
        <end position="253"/>
    </location>
</feature>
<feature type="transmembrane region" description="Helical" evidence="1">
    <location>
        <begin position="137"/>
        <end position="158"/>
    </location>
</feature>
<dbReference type="PANTHER" id="PTHR41282:SF1">
    <property type="entry name" value="CONSERVED TRANSMEMBRANE PROTEIN-RELATED"/>
    <property type="match status" value="1"/>
</dbReference>
<dbReference type="Pfam" id="PF12811">
    <property type="entry name" value="BaxI_1"/>
    <property type="match status" value="1"/>
</dbReference>
<feature type="transmembrane region" description="Helical" evidence="1">
    <location>
        <begin position="82"/>
        <end position="101"/>
    </location>
</feature>
<dbReference type="Proteomes" id="UP001138997">
    <property type="component" value="Unassembled WGS sequence"/>
</dbReference>